<dbReference type="PANTHER" id="PTHR36931:SF1">
    <property type="entry name" value="UPF0153 PROTEIN YEIW"/>
    <property type="match status" value="1"/>
</dbReference>
<gene>
    <name evidence="1" type="ORF">SAMN05216288_3765</name>
</gene>
<proteinExistence type="predicted"/>
<protein>
    <recommendedName>
        <fullName evidence="3">Zinc-or iron-chelating domain-containing protein</fullName>
    </recommendedName>
</protein>
<dbReference type="Proteomes" id="UP000184305">
    <property type="component" value="Unassembled WGS sequence"/>
</dbReference>
<dbReference type="InterPro" id="IPR052572">
    <property type="entry name" value="UPF0153_domain"/>
</dbReference>
<dbReference type="STRING" id="1220495.SAMN05216288_3765"/>
<evidence type="ECO:0000313" key="2">
    <source>
        <dbReference type="Proteomes" id="UP000184305"/>
    </source>
</evidence>
<name>A0A1M7J8B2_9GAMM</name>
<dbReference type="PANTHER" id="PTHR36931">
    <property type="entry name" value="UPF0153 PROTEIN YEIW"/>
    <property type="match status" value="1"/>
</dbReference>
<keyword evidence="2" id="KW-1185">Reference proteome</keyword>
<dbReference type="AlphaFoldDB" id="A0A1M7J8B2"/>
<evidence type="ECO:0008006" key="3">
    <source>
        <dbReference type="Google" id="ProtNLM"/>
    </source>
</evidence>
<accession>A0A1M7J8B2</accession>
<evidence type="ECO:0000313" key="1">
    <source>
        <dbReference type="EMBL" id="SHM49330.1"/>
    </source>
</evidence>
<dbReference type="Pfam" id="PF03692">
    <property type="entry name" value="CxxCxxCC"/>
    <property type="match status" value="1"/>
</dbReference>
<dbReference type="InterPro" id="IPR005358">
    <property type="entry name" value="Puta_zinc/iron-chelating_dom"/>
</dbReference>
<reference evidence="2" key="1">
    <citation type="submission" date="2016-11" db="EMBL/GenBank/DDBJ databases">
        <authorList>
            <person name="Varghese N."/>
            <person name="Submissions S."/>
        </authorList>
    </citation>
    <scope>NUCLEOTIDE SEQUENCE [LARGE SCALE GENOMIC DNA]</scope>
    <source>
        <strain evidence="2">CECT 8089</strain>
    </source>
</reference>
<dbReference type="EMBL" id="FRBQ01000005">
    <property type="protein sequence ID" value="SHM49330.1"/>
    <property type="molecule type" value="Genomic_DNA"/>
</dbReference>
<organism evidence="1 2">
    <name type="scientific">Phytopseudomonas punonensis</name>
    <dbReference type="NCBI Taxonomy" id="1220495"/>
    <lineage>
        <taxon>Bacteria</taxon>
        <taxon>Pseudomonadati</taxon>
        <taxon>Pseudomonadota</taxon>
        <taxon>Gammaproteobacteria</taxon>
        <taxon>Pseudomonadales</taxon>
        <taxon>Pseudomonadaceae</taxon>
        <taxon>Phytopseudomonas</taxon>
    </lineage>
</organism>
<sequence length="86" mass="9092">MQCRSGCGACCISPSITSPIPGMPNGKLAGERCINLSEENLCTIFGRADRPDVCSAFSADFDVCGNSREEAIHLLNWLEGATAKAI</sequence>
<dbReference type="OrthoDB" id="9803986at2"/>
<dbReference type="RefSeq" id="WP_073266989.1">
    <property type="nucleotide sequence ID" value="NZ_FRBQ01000005.1"/>
</dbReference>